<keyword evidence="1" id="KW-0143">Chaperone</keyword>
<dbReference type="STRING" id="517418.Ctha_0876"/>
<proteinExistence type="predicted"/>
<gene>
    <name evidence="2" type="ordered locus">Ctha_0876</name>
</gene>
<dbReference type="KEGG" id="cts:Ctha_0876"/>
<dbReference type="eggNOG" id="COG3381">
    <property type="taxonomic scope" value="Bacteria"/>
</dbReference>
<dbReference type="InterPro" id="IPR020945">
    <property type="entry name" value="DMSO/NO3_reduct_chaperone"/>
</dbReference>
<name>B3QWY0_CHLT3</name>
<dbReference type="Gene3D" id="1.10.3480.10">
    <property type="entry name" value="TorD-like"/>
    <property type="match status" value="1"/>
</dbReference>
<dbReference type="AlphaFoldDB" id="B3QWY0"/>
<dbReference type="Pfam" id="PF02613">
    <property type="entry name" value="Nitrate_red_del"/>
    <property type="match status" value="1"/>
</dbReference>
<dbReference type="PANTHER" id="PTHR34227">
    <property type="entry name" value="CHAPERONE PROTEIN YCDY"/>
    <property type="match status" value="1"/>
</dbReference>
<dbReference type="InterPro" id="IPR050289">
    <property type="entry name" value="TorD/DmsD_chaperones"/>
</dbReference>
<dbReference type="PANTHER" id="PTHR34227:SF1">
    <property type="entry name" value="DIMETHYL SULFOXIDE REDUCTASE CHAPERONE-RELATED"/>
    <property type="match status" value="1"/>
</dbReference>
<dbReference type="HOGENOM" id="CLU_077650_5_0_10"/>
<protein>
    <submittedName>
        <fullName evidence="2">Cytoplasmic chaperone TorD family protein</fullName>
    </submittedName>
</protein>
<dbReference type="EMBL" id="CP001100">
    <property type="protein sequence ID" value="ACF13344.1"/>
    <property type="molecule type" value="Genomic_DNA"/>
</dbReference>
<dbReference type="InterPro" id="IPR036411">
    <property type="entry name" value="TorD-like_sf"/>
</dbReference>
<evidence type="ECO:0000256" key="1">
    <source>
        <dbReference type="ARBA" id="ARBA00023186"/>
    </source>
</evidence>
<reference evidence="2 3" key="1">
    <citation type="submission" date="2008-06" db="EMBL/GenBank/DDBJ databases">
        <title>Complete sequence of Chloroherpeton thalassium ATCC 35110.</title>
        <authorList>
            <consortium name="US DOE Joint Genome Institute"/>
            <person name="Lucas S."/>
            <person name="Copeland A."/>
            <person name="Lapidus A."/>
            <person name="Glavina del Rio T."/>
            <person name="Dalin E."/>
            <person name="Tice H."/>
            <person name="Bruce D."/>
            <person name="Goodwin L."/>
            <person name="Pitluck S."/>
            <person name="Schmutz J."/>
            <person name="Larimer F."/>
            <person name="Land M."/>
            <person name="Hauser L."/>
            <person name="Kyrpides N."/>
            <person name="Mikhailova N."/>
            <person name="Liu Z."/>
            <person name="Li T."/>
            <person name="Zhao F."/>
            <person name="Overmann J."/>
            <person name="Bryant D.A."/>
            <person name="Richardson P."/>
        </authorList>
    </citation>
    <scope>NUCLEOTIDE SEQUENCE [LARGE SCALE GENOMIC DNA]</scope>
    <source>
        <strain evidence="3">ATCC 35110 / GB-78</strain>
    </source>
</reference>
<dbReference type="SUPFAM" id="SSF89155">
    <property type="entry name" value="TorD-like"/>
    <property type="match status" value="1"/>
</dbReference>
<sequence>MNSFENQSRIFRFFSLAFAYPNQAFLPQLNKALEAVHGFKIELEALPPAFEKEETVRLQAEYTRLFINGYPTTPCAPYESVYREKRMLGKSSMEVQERYQEWGMTVDASLMDHLATEFEFMAFLCSAATLEETKADAKAALQTFLSEHAQKWIPQFAADLQANAKVQAYQLLGEILGKTVSNISVESLS</sequence>
<keyword evidence="3" id="KW-1185">Reference proteome</keyword>
<dbReference type="OrthoDB" id="9795302at2"/>
<evidence type="ECO:0000313" key="3">
    <source>
        <dbReference type="Proteomes" id="UP000001208"/>
    </source>
</evidence>
<dbReference type="RefSeq" id="WP_012499428.1">
    <property type="nucleotide sequence ID" value="NC_011026.1"/>
</dbReference>
<organism evidence="2 3">
    <name type="scientific">Chloroherpeton thalassium (strain ATCC 35110 / GB-78)</name>
    <dbReference type="NCBI Taxonomy" id="517418"/>
    <lineage>
        <taxon>Bacteria</taxon>
        <taxon>Pseudomonadati</taxon>
        <taxon>Chlorobiota</taxon>
        <taxon>Chlorobiia</taxon>
        <taxon>Chlorobiales</taxon>
        <taxon>Chloroherpetonaceae</taxon>
        <taxon>Chloroherpeton</taxon>
    </lineage>
</organism>
<evidence type="ECO:0000313" key="2">
    <source>
        <dbReference type="EMBL" id="ACF13344.1"/>
    </source>
</evidence>
<dbReference type="Proteomes" id="UP000001208">
    <property type="component" value="Chromosome"/>
</dbReference>
<accession>B3QWY0</accession>